<name>L8JWF5_9BACT</name>
<evidence type="ECO:0000313" key="3">
    <source>
        <dbReference type="Proteomes" id="UP000011135"/>
    </source>
</evidence>
<protein>
    <recommendedName>
        <fullName evidence="1">FAD-dependent urate hydroxylase HpyO/Asp monooxygenase CreE-like FAD/NAD(P)-binding domain-containing protein</fullName>
    </recommendedName>
</protein>
<dbReference type="InterPro" id="IPR052189">
    <property type="entry name" value="L-asp_N-monooxygenase_NS-form"/>
</dbReference>
<gene>
    <name evidence="2" type="ORF">C900_04223</name>
</gene>
<comment type="caution">
    <text evidence="2">The sequence shown here is derived from an EMBL/GenBank/DDBJ whole genome shotgun (WGS) entry which is preliminary data.</text>
</comment>
<dbReference type="EMBL" id="AMZN01000006">
    <property type="protein sequence ID" value="ELR73371.1"/>
    <property type="molecule type" value="Genomic_DNA"/>
</dbReference>
<evidence type="ECO:0000259" key="1">
    <source>
        <dbReference type="Pfam" id="PF13454"/>
    </source>
</evidence>
<accession>L8JWF5</accession>
<dbReference type="Gene3D" id="3.50.50.60">
    <property type="entry name" value="FAD/NAD(P)-binding domain"/>
    <property type="match status" value="1"/>
</dbReference>
<dbReference type="STRING" id="1237149.C900_04223"/>
<dbReference type="Pfam" id="PF13454">
    <property type="entry name" value="NAD_binding_9"/>
    <property type="match status" value="1"/>
</dbReference>
<dbReference type="RefSeq" id="WP_009577952.1">
    <property type="nucleotide sequence ID" value="NZ_AMZN01000006.1"/>
</dbReference>
<keyword evidence="3" id="KW-1185">Reference proteome</keyword>
<organism evidence="2 3">
    <name type="scientific">Fulvivirga imtechensis AK7</name>
    <dbReference type="NCBI Taxonomy" id="1237149"/>
    <lineage>
        <taxon>Bacteria</taxon>
        <taxon>Pseudomonadati</taxon>
        <taxon>Bacteroidota</taxon>
        <taxon>Cytophagia</taxon>
        <taxon>Cytophagales</taxon>
        <taxon>Fulvivirgaceae</taxon>
        <taxon>Fulvivirga</taxon>
    </lineage>
</organism>
<dbReference type="eggNOG" id="COG4529">
    <property type="taxonomic scope" value="Bacteria"/>
</dbReference>
<dbReference type="OrthoDB" id="6309046at2"/>
<dbReference type="AlphaFoldDB" id="L8JWF5"/>
<sequence>MESHAIVGGGLSGTLTTIRLLERSIEPLLIHIFEKYRHQFAKGVAYASKDHCHLLNVPAKEMSIHEDKPDDFCRWLLKNGYIYEPNDFVPRWVFGHYLSDSLEKAIKRYSQHQVYVHYSEITNLDIYNYNTFTIRDQNQQELTVQNLWLCIGNLQPHEFDIKNNSDQRMPYISNPWDVHQLKRIHPKDDVLIIGSGLTMIDQVLSLKQKNHQGKITVISRRGLIPQPHKAVEDYSLQTIPNFNSMRVVELLHWIRKEICYAEKKGIDWRSVINAVRNYTPEIWKNLSKNDRISFLTHLRPYWETSRHRVPAESYEIFQSLREKGRLELMAARIKLIRKEEQKLLVDIKVRQCIEEETLEFDWLINCTGPQAFGKHKNMPFFKSMISAGVLTLDELNLGIRISPSYKAIGRLSSEIQNLHVIGPPGKGSLWECTALKEIRTQTDLIKKKPVK</sequence>
<dbReference type="InterPro" id="IPR036188">
    <property type="entry name" value="FAD/NAD-bd_sf"/>
</dbReference>
<dbReference type="PANTHER" id="PTHR40254">
    <property type="entry name" value="BLR0577 PROTEIN"/>
    <property type="match status" value="1"/>
</dbReference>
<evidence type="ECO:0000313" key="2">
    <source>
        <dbReference type="EMBL" id="ELR73371.1"/>
    </source>
</evidence>
<dbReference type="InterPro" id="IPR038732">
    <property type="entry name" value="HpyO/CreE_NAD-binding"/>
</dbReference>
<dbReference type="PANTHER" id="PTHR40254:SF1">
    <property type="entry name" value="BLR0577 PROTEIN"/>
    <property type="match status" value="1"/>
</dbReference>
<reference evidence="2 3" key="1">
    <citation type="submission" date="2012-12" db="EMBL/GenBank/DDBJ databases">
        <title>Genome assembly of Fulvivirga imtechensis AK7.</title>
        <authorList>
            <person name="Nupur N."/>
            <person name="Khatri I."/>
            <person name="Kumar R."/>
            <person name="Subramanian S."/>
            <person name="Pinnaka A."/>
        </authorList>
    </citation>
    <scope>NUCLEOTIDE SEQUENCE [LARGE SCALE GENOMIC DNA]</scope>
    <source>
        <strain evidence="2 3">AK7</strain>
    </source>
</reference>
<dbReference type="SUPFAM" id="SSF51905">
    <property type="entry name" value="FAD/NAD(P)-binding domain"/>
    <property type="match status" value="2"/>
</dbReference>
<proteinExistence type="predicted"/>
<dbReference type="Proteomes" id="UP000011135">
    <property type="component" value="Unassembled WGS sequence"/>
</dbReference>
<feature type="domain" description="FAD-dependent urate hydroxylase HpyO/Asp monooxygenase CreE-like FAD/NAD(P)-binding" evidence="1">
    <location>
        <begin position="5"/>
        <end position="153"/>
    </location>
</feature>